<evidence type="ECO:0000256" key="9">
    <source>
        <dbReference type="ARBA" id="ARBA00012523"/>
    </source>
</evidence>
<dbReference type="Gene3D" id="3.40.50.300">
    <property type="entry name" value="P-loop containing nucleotide triphosphate hydrolases"/>
    <property type="match status" value="1"/>
</dbReference>
<comment type="pathway">
    <text evidence="5">Cofactor biosynthesis; adenosylcobalamin biosynthesis; adenosylcobalamin from cob(II)yrinate a,c-diamide: step 6/7.</text>
</comment>
<evidence type="ECO:0000256" key="3">
    <source>
        <dbReference type="ARBA" id="ARBA00001522"/>
    </source>
</evidence>
<evidence type="ECO:0000313" key="18">
    <source>
        <dbReference type="EMBL" id="KUG27721.1"/>
    </source>
</evidence>
<dbReference type="GO" id="GO:0043752">
    <property type="term" value="F:adenosylcobinamide kinase activity"/>
    <property type="evidence" value="ECO:0007669"/>
    <property type="project" value="UniProtKB-EC"/>
</dbReference>
<keyword evidence="13" id="KW-0418">Kinase</keyword>
<keyword evidence="14" id="KW-0067">ATP-binding</keyword>
<evidence type="ECO:0000256" key="2">
    <source>
        <dbReference type="ARBA" id="ARBA00000711"/>
    </source>
</evidence>
<comment type="pathway">
    <text evidence="6">Cofactor biosynthesis; adenosylcobalamin biosynthesis; adenosylcobalamin from cob(II)yrinate a,c-diamide: step 5/7.</text>
</comment>
<dbReference type="EMBL" id="LNQE01000295">
    <property type="protein sequence ID" value="KUG27721.1"/>
    <property type="molecule type" value="Genomic_DNA"/>
</dbReference>
<dbReference type="EC" id="2.7.7.62" evidence="9"/>
<dbReference type="EC" id="2.7.1.156" evidence="8"/>
<evidence type="ECO:0000256" key="5">
    <source>
        <dbReference type="ARBA" id="ARBA00004692"/>
    </source>
</evidence>
<name>A0A0W8G3R7_9ZZZZ</name>
<evidence type="ECO:0000256" key="7">
    <source>
        <dbReference type="ARBA" id="ARBA00007490"/>
    </source>
</evidence>
<organism evidence="18">
    <name type="scientific">hydrocarbon metagenome</name>
    <dbReference type="NCBI Taxonomy" id="938273"/>
    <lineage>
        <taxon>unclassified sequences</taxon>
        <taxon>metagenomes</taxon>
        <taxon>ecological metagenomes</taxon>
    </lineage>
</organism>
<keyword evidence="10" id="KW-0169">Cobalamin biosynthesis</keyword>
<comment type="caution">
    <text evidence="18">The sequence shown here is derived from an EMBL/GenBank/DDBJ whole genome shotgun (WGS) entry which is preliminary data.</text>
</comment>
<reference evidence="18" key="1">
    <citation type="journal article" date="2015" name="Proc. Natl. Acad. Sci. U.S.A.">
        <title>Networks of energetic and metabolic interactions define dynamics in microbial communities.</title>
        <authorList>
            <person name="Embree M."/>
            <person name="Liu J.K."/>
            <person name="Al-Bassam M.M."/>
            <person name="Zengler K."/>
        </authorList>
    </citation>
    <scope>NUCLEOTIDE SEQUENCE</scope>
</reference>
<dbReference type="GO" id="GO:0008820">
    <property type="term" value="F:cobinamide phosphate guanylyltransferase activity"/>
    <property type="evidence" value="ECO:0007669"/>
    <property type="project" value="UniProtKB-EC"/>
</dbReference>
<evidence type="ECO:0000256" key="1">
    <source>
        <dbReference type="ARBA" id="ARBA00000312"/>
    </source>
</evidence>
<dbReference type="GO" id="GO:0005525">
    <property type="term" value="F:GTP binding"/>
    <property type="evidence" value="ECO:0007669"/>
    <property type="project" value="UniProtKB-KW"/>
</dbReference>
<evidence type="ECO:0000256" key="14">
    <source>
        <dbReference type="ARBA" id="ARBA00022840"/>
    </source>
</evidence>
<protein>
    <recommendedName>
        <fullName evidence="16">Adenosylcobinamide kinase</fullName>
        <ecNumber evidence="8">2.7.1.156</ecNumber>
        <ecNumber evidence="9">2.7.7.62</ecNumber>
    </recommendedName>
    <alternativeName>
        <fullName evidence="17">Adenosylcobinamide-phosphate guanylyltransferase</fullName>
    </alternativeName>
</protein>
<comment type="similarity">
    <text evidence="7">Belongs to the CobU/CobP family.</text>
</comment>
<evidence type="ECO:0000256" key="4">
    <source>
        <dbReference type="ARBA" id="ARBA00003889"/>
    </source>
</evidence>
<evidence type="ECO:0000256" key="11">
    <source>
        <dbReference type="ARBA" id="ARBA00022679"/>
    </source>
</evidence>
<dbReference type="Pfam" id="PF02283">
    <property type="entry name" value="CobU"/>
    <property type="match status" value="1"/>
</dbReference>
<dbReference type="AlphaFoldDB" id="A0A0W8G3R7"/>
<gene>
    <name evidence="18" type="ORF">ASZ90_002423</name>
</gene>
<comment type="catalytic activity">
    <reaction evidence="1">
        <text>adenosylcob(III)inamide + ATP = adenosylcob(III)inamide phosphate + ADP + H(+)</text>
        <dbReference type="Rhea" id="RHEA:15769"/>
        <dbReference type="ChEBI" id="CHEBI:2480"/>
        <dbReference type="ChEBI" id="CHEBI:15378"/>
        <dbReference type="ChEBI" id="CHEBI:30616"/>
        <dbReference type="ChEBI" id="CHEBI:58502"/>
        <dbReference type="ChEBI" id="CHEBI:456216"/>
        <dbReference type="EC" id="2.7.1.156"/>
    </reaction>
</comment>
<dbReference type="PANTHER" id="PTHR34848:SF1">
    <property type="entry name" value="BIFUNCTIONAL ADENOSYLCOBALAMIN BIOSYNTHESIS PROTEIN COBU"/>
    <property type="match status" value="1"/>
</dbReference>
<keyword evidence="12" id="KW-0547">Nucleotide-binding</keyword>
<keyword evidence="11 18" id="KW-0808">Transferase</keyword>
<evidence type="ECO:0000256" key="13">
    <source>
        <dbReference type="ARBA" id="ARBA00022777"/>
    </source>
</evidence>
<evidence type="ECO:0000256" key="6">
    <source>
        <dbReference type="ARBA" id="ARBA00005159"/>
    </source>
</evidence>
<evidence type="ECO:0000256" key="8">
    <source>
        <dbReference type="ARBA" id="ARBA00012016"/>
    </source>
</evidence>
<evidence type="ECO:0000256" key="16">
    <source>
        <dbReference type="ARBA" id="ARBA00029570"/>
    </source>
</evidence>
<dbReference type="SUPFAM" id="SSF52540">
    <property type="entry name" value="P-loop containing nucleoside triphosphate hydrolases"/>
    <property type="match status" value="1"/>
</dbReference>
<dbReference type="GO" id="GO:0005524">
    <property type="term" value="F:ATP binding"/>
    <property type="evidence" value="ECO:0007669"/>
    <property type="project" value="UniProtKB-KW"/>
</dbReference>
<comment type="function">
    <text evidence="4">Catalyzes ATP-dependent phosphorylation of adenosylcobinamide and addition of GMP to adenosylcobinamide phosphate.</text>
</comment>
<evidence type="ECO:0000256" key="17">
    <source>
        <dbReference type="ARBA" id="ARBA00030571"/>
    </source>
</evidence>
<comment type="catalytic activity">
    <reaction evidence="2">
        <text>adenosylcob(III)inamide phosphate + GTP + H(+) = adenosylcob(III)inamide-GDP + diphosphate</text>
        <dbReference type="Rhea" id="RHEA:22712"/>
        <dbReference type="ChEBI" id="CHEBI:15378"/>
        <dbReference type="ChEBI" id="CHEBI:33019"/>
        <dbReference type="ChEBI" id="CHEBI:37565"/>
        <dbReference type="ChEBI" id="CHEBI:58502"/>
        <dbReference type="ChEBI" id="CHEBI:60487"/>
        <dbReference type="EC" id="2.7.7.62"/>
    </reaction>
</comment>
<dbReference type="InterPro" id="IPR027417">
    <property type="entry name" value="P-loop_NTPase"/>
</dbReference>
<evidence type="ECO:0000256" key="10">
    <source>
        <dbReference type="ARBA" id="ARBA00022573"/>
    </source>
</evidence>
<evidence type="ECO:0000256" key="12">
    <source>
        <dbReference type="ARBA" id="ARBA00022741"/>
    </source>
</evidence>
<comment type="catalytic activity">
    <reaction evidence="3">
        <text>adenosylcob(III)inamide + GTP = adenosylcob(III)inamide phosphate + GDP + H(+)</text>
        <dbReference type="Rhea" id="RHEA:15765"/>
        <dbReference type="ChEBI" id="CHEBI:2480"/>
        <dbReference type="ChEBI" id="CHEBI:15378"/>
        <dbReference type="ChEBI" id="CHEBI:37565"/>
        <dbReference type="ChEBI" id="CHEBI:58189"/>
        <dbReference type="ChEBI" id="CHEBI:58502"/>
        <dbReference type="EC" id="2.7.1.156"/>
    </reaction>
</comment>
<dbReference type="InterPro" id="IPR003203">
    <property type="entry name" value="CobU/CobP"/>
</dbReference>
<dbReference type="GO" id="GO:0009236">
    <property type="term" value="P:cobalamin biosynthetic process"/>
    <property type="evidence" value="ECO:0007669"/>
    <property type="project" value="UniProtKB-KW"/>
</dbReference>
<accession>A0A0W8G3R7</accession>
<sequence length="172" mass="18113">MIRLVLGGDKSGKSDHAMELFLAAAAPRRMAAMGRALDFEFRAQIEAHRWARPPEIPVTEPGIELPGFLAAELSRGGSILVDSLDFWIFACAGEGVMDGKVRELLDVLARYAAPGAPECILVSVEAGLGPLAADAASRAFLRRLSALNRAVAALAADARLVVAGLPVRLKGA</sequence>
<dbReference type="PANTHER" id="PTHR34848">
    <property type="match status" value="1"/>
</dbReference>
<proteinExistence type="inferred from homology"/>
<keyword evidence="18" id="KW-0548">Nucleotidyltransferase</keyword>
<evidence type="ECO:0000256" key="15">
    <source>
        <dbReference type="ARBA" id="ARBA00023134"/>
    </source>
</evidence>
<keyword evidence="15" id="KW-0342">GTP-binding</keyword>